<evidence type="ECO:0000313" key="3">
    <source>
        <dbReference type="Proteomes" id="UP000282977"/>
    </source>
</evidence>
<dbReference type="Gene3D" id="2.60.40.10">
    <property type="entry name" value="Immunoglobulins"/>
    <property type="match status" value="1"/>
</dbReference>
<gene>
    <name evidence="2" type="ORF">ENE74_01805</name>
</gene>
<dbReference type="SMART" id="SM00089">
    <property type="entry name" value="PKD"/>
    <property type="match status" value="1"/>
</dbReference>
<dbReference type="PROSITE" id="PS50093">
    <property type="entry name" value="PKD"/>
    <property type="match status" value="1"/>
</dbReference>
<dbReference type="InterPro" id="IPR035986">
    <property type="entry name" value="PKD_dom_sf"/>
</dbReference>
<dbReference type="OrthoDB" id="9773411at2"/>
<dbReference type="InterPro" id="IPR022409">
    <property type="entry name" value="PKD/Chitinase_dom"/>
</dbReference>
<dbReference type="InterPro" id="IPR000601">
    <property type="entry name" value="PKD_dom"/>
</dbReference>
<evidence type="ECO:0000313" key="2">
    <source>
        <dbReference type="EMBL" id="RVT43980.1"/>
    </source>
</evidence>
<dbReference type="Proteomes" id="UP000282977">
    <property type="component" value="Unassembled WGS sequence"/>
</dbReference>
<dbReference type="CDD" id="cd00146">
    <property type="entry name" value="PKD"/>
    <property type="match status" value="1"/>
</dbReference>
<reference evidence="2 3" key="1">
    <citation type="submission" date="2019-01" db="EMBL/GenBank/DDBJ databases">
        <authorList>
            <person name="Chen W.-M."/>
        </authorList>
    </citation>
    <scope>NUCLEOTIDE SEQUENCE [LARGE SCALE GENOMIC DNA]</scope>
    <source>
        <strain evidence="2 3">TLA-22</strain>
    </source>
</reference>
<sequence>MPFASATAQDGTPTFQIFQFPADGMPRIDGDAADWAMVPQSYAVTTAHMTENDGKHAGPNPATLDISVKVGWVKGLNRLYFLYEAYDDYWDFALPGLHNDTFEVVVDGDASGGPLIDNGHKDVWTPDVVGAARAVRDPRISVAEAHWANHGVHAQNYHVFTPARDKDWTMAWGSPTWIKAFPYANAKVEYDFQPGQAGRLTLEFWITPYDYAGAEGPERAVESVLRENKLIGLGWVVIDYDDVKKSENNGFWTLSKQRRMFGNASDLPLFRLMPMEAGSRRSPDAQWSFTVVDMDRRLVAFRDESAGDIRSWKWDFGDGSFSTEQHPQHSYAKPGNYVVILDVTGADGTARRSKVWDVQLR</sequence>
<organism evidence="2 3">
    <name type="scientific">Sphingobium algorifonticola</name>
    <dbReference type="NCBI Taxonomy" id="2008318"/>
    <lineage>
        <taxon>Bacteria</taxon>
        <taxon>Pseudomonadati</taxon>
        <taxon>Pseudomonadota</taxon>
        <taxon>Alphaproteobacteria</taxon>
        <taxon>Sphingomonadales</taxon>
        <taxon>Sphingomonadaceae</taxon>
        <taxon>Sphingobium</taxon>
    </lineage>
</organism>
<dbReference type="SUPFAM" id="SSF49299">
    <property type="entry name" value="PKD domain"/>
    <property type="match status" value="1"/>
</dbReference>
<name>A0A437JE79_9SPHN</name>
<proteinExistence type="predicted"/>
<evidence type="ECO:0000259" key="1">
    <source>
        <dbReference type="PROSITE" id="PS50093"/>
    </source>
</evidence>
<accession>A0A437JE79</accession>
<comment type="caution">
    <text evidence="2">The sequence shown here is derived from an EMBL/GenBank/DDBJ whole genome shotgun (WGS) entry which is preliminary data.</text>
</comment>
<dbReference type="Pfam" id="PF18911">
    <property type="entry name" value="PKD_4"/>
    <property type="match status" value="1"/>
</dbReference>
<dbReference type="EMBL" id="RZUL01000001">
    <property type="protein sequence ID" value="RVT43980.1"/>
    <property type="molecule type" value="Genomic_DNA"/>
</dbReference>
<feature type="domain" description="PKD" evidence="1">
    <location>
        <begin position="299"/>
        <end position="361"/>
    </location>
</feature>
<dbReference type="InterPro" id="IPR013783">
    <property type="entry name" value="Ig-like_fold"/>
</dbReference>
<protein>
    <submittedName>
        <fullName evidence="2">PKD domain-containing protein</fullName>
    </submittedName>
</protein>
<keyword evidence="3" id="KW-1185">Reference proteome</keyword>
<dbReference type="AlphaFoldDB" id="A0A437JE79"/>